<evidence type="ECO:0000313" key="3">
    <source>
        <dbReference type="EMBL" id="MCH8616453.1"/>
    </source>
</evidence>
<keyword evidence="1" id="KW-0238">DNA-binding</keyword>
<dbReference type="Pfam" id="PF01381">
    <property type="entry name" value="HTH_3"/>
    <property type="match status" value="1"/>
</dbReference>
<accession>A0ABS9VN91</accession>
<comment type="caution">
    <text evidence="3">The sequence shown here is derived from an EMBL/GenBank/DDBJ whole genome shotgun (WGS) entry which is preliminary data.</text>
</comment>
<dbReference type="PANTHER" id="PTHR46558:SF4">
    <property type="entry name" value="DNA-BIDING PHAGE PROTEIN"/>
    <property type="match status" value="1"/>
</dbReference>
<keyword evidence="4" id="KW-1185">Reference proteome</keyword>
<dbReference type="Proteomes" id="UP001203058">
    <property type="component" value="Unassembled WGS sequence"/>
</dbReference>
<gene>
    <name evidence="3" type="ORF">LZ016_10120</name>
</gene>
<proteinExistence type="predicted"/>
<dbReference type="PROSITE" id="PS50943">
    <property type="entry name" value="HTH_CROC1"/>
    <property type="match status" value="1"/>
</dbReference>
<evidence type="ECO:0000256" key="1">
    <source>
        <dbReference type="ARBA" id="ARBA00023125"/>
    </source>
</evidence>
<dbReference type="RefSeq" id="WP_241447252.1">
    <property type="nucleotide sequence ID" value="NZ_JAKZHW010000001.1"/>
</dbReference>
<reference evidence="3 4" key="1">
    <citation type="submission" date="2022-03" db="EMBL/GenBank/DDBJ databases">
        <authorList>
            <person name="Jo J.-H."/>
            <person name="Im W.-T."/>
        </authorList>
    </citation>
    <scope>NUCLEOTIDE SEQUENCE [LARGE SCALE GENOMIC DNA]</scope>
    <source>
        <strain evidence="3 4">SM33</strain>
    </source>
</reference>
<name>A0ABS9VN91_9SPHN</name>
<dbReference type="InterPro" id="IPR001387">
    <property type="entry name" value="Cro/C1-type_HTH"/>
</dbReference>
<protein>
    <submittedName>
        <fullName evidence="3">Helix-turn-helix domain-containing protein</fullName>
    </submittedName>
</protein>
<feature type="domain" description="HTH cro/C1-type" evidence="2">
    <location>
        <begin position="9"/>
        <end position="63"/>
    </location>
</feature>
<evidence type="ECO:0000259" key="2">
    <source>
        <dbReference type="PROSITE" id="PS50943"/>
    </source>
</evidence>
<dbReference type="Gene3D" id="1.10.260.40">
    <property type="entry name" value="lambda repressor-like DNA-binding domains"/>
    <property type="match status" value="1"/>
</dbReference>
<sequence length="68" mass="7666">MNDRLANRLKDRRTELGLTQGQLADLCLVSRKTINTVENGVFVPSTLLALKLAEALSVPVEQLFWIER</sequence>
<dbReference type="InterPro" id="IPR010982">
    <property type="entry name" value="Lambda_DNA-bd_dom_sf"/>
</dbReference>
<dbReference type="PANTHER" id="PTHR46558">
    <property type="entry name" value="TRACRIPTIONAL REGULATORY PROTEIN-RELATED-RELATED"/>
    <property type="match status" value="1"/>
</dbReference>
<dbReference type="CDD" id="cd00093">
    <property type="entry name" value="HTH_XRE"/>
    <property type="match status" value="1"/>
</dbReference>
<dbReference type="SUPFAM" id="SSF47413">
    <property type="entry name" value="lambda repressor-like DNA-binding domains"/>
    <property type="match status" value="1"/>
</dbReference>
<dbReference type="EMBL" id="JAKZHW010000001">
    <property type="protein sequence ID" value="MCH8616453.1"/>
    <property type="molecule type" value="Genomic_DNA"/>
</dbReference>
<dbReference type="SMART" id="SM00530">
    <property type="entry name" value="HTH_XRE"/>
    <property type="match status" value="1"/>
</dbReference>
<evidence type="ECO:0000313" key="4">
    <source>
        <dbReference type="Proteomes" id="UP001203058"/>
    </source>
</evidence>
<organism evidence="3 4">
    <name type="scientific">Sphingomonas telluris</name>
    <dbReference type="NCBI Taxonomy" id="2907998"/>
    <lineage>
        <taxon>Bacteria</taxon>
        <taxon>Pseudomonadati</taxon>
        <taxon>Pseudomonadota</taxon>
        <taxon>Alphaproteobacteria</taxon>
        <taxon>Sphingomonadales</taxon>
        <taxon>Sphingomonadaceae</taxon>
        <taxon>Sphingomonas</taxon>
    </lineage>
</organism>